<evidence type="ECO:0000313" key="6">
    <source>
        <dbReference type="Proteomes" id="UP000094236"/>
    </source>
</evidence>
<feature type="region of interest" description="Disordered" evidence="1">
    <location>
        <begin position="1"/>
        <end position="21"/>
    </location>
</feature>
<dbReference type="GO" id="GO:0000329">
    <property type="term" value="C:fungal-type vacuole membrane"/>
    <property type="evidence" value="ECO:0007669"/>
    <property type="project" value="InterPro"/>
</dbReference>
<evidence type="ECO:0000256" key="2">
    <source>
        <dbReference type="SAM" id="Phobius"/>
    </source>
</evidence>
<dbReference type="Pfam" id="PF22786">
    <property type="entry name" value="Tag1_C"/>
    <property type="match status" value="1"/>
</dbReference>
<feature type="transmembrane region" description="Helical" evidence="2">
    <location>
        <begin position="61"/>
        <end position="85"/>
    </location>
</feature>
<keyword evidence="2" id="KW-0812">Transmembrane</keyword>
<dbReference type="InterPro" id="IPR055012">
    <property type="entry name" value="Tag1_N"/>
</dbReference>
<feature type="domain" description="Tag1 C-terminal" evidence="4">
    <location>
        <begin position="493"/>
        <end position="582"/>
    </location>
</feature>
<dbReference type="PANTHER" id="PTHR35895:SF3">
    <property type="entry name" value="PRE-RRNA PROCESSING PROTEIN"/>
    <property type="match status" value="1"/>
</dbReference>
<dbReference type="InterPro" id="IPR055011">
    <property type="entry name" value="Tag1_C"/>
</dbReference>
<reference evidence="6" key="1">
    <citation type="submission" date="2016-05" db="EMBL/GenBank/DDBJ databases">
        <title>Comparative genomics of biotechnologically important yeasts.</title>
        <authorList>
            <consortium name="DOE Joint Genome Institute"/>
            <person name="Riley R."/>
            <person name="Haridas S."/>
            <person name="Wolfe K.H."/>
            <person name="Lopes M.R."/>
            <person name="Hittinger C.T."/>
            <person name="Goker M."/>
            <person name="Salamov A."/>
            <person name="Wisecaver J."/>
            <person name="Long T.M."/>
            <person name="Aerts A.L."/>
            <person name="Barry K."/>
            <person name="Choi C."/>
            <person name="Clum A."/>
            <person name="Coughlan A.Y."/>
            <person name="Deshpande S."/>
            <person name="Douglass A.P."/>
            <person name="Hanson S.J."/>
            <person name="Klenk H.-P."/>
            <person name="Labutti K."/>
            <person name="Lapidus A."/>
            <person name="Lindquist E."/>
            <person name="Lipzen A."/>
            <person name="Meier-Kolthoff J.P."/>
            <person name="Ohm R.A."/>
            <person name="Otillar R.P."/>
            <person name="Pangilinan J."/>
            <person name="Peng Y."/>
            <person name="Rokas A."/>
            <person name="Rosa C.A."/>
            <person name="Scheuner C."/>
            <person name="Sibirny A.A."/>
            <person name="Slot J.C."/>
            <person name="Stielow J.B."/>
            <person name="Sun H."/>
            <person name="Kurtzman C.P."/>
            <person name="Blackwell M."/>
            <person name="Grigoriev I.V."/>
            <person name="Jeffries T.W."/>
        </authorList>
    </citation>
    <scope>NUCLEOTIDE SEQUENCE [LARGE SCALE GENOMIC DNA]</scope>
    <source>
        <strain evidence="6">NRRL Y-2460</strain>
    </source>
</reference>
<keyword evidence="2" id="KW-0472">Membrane</keyword>
<accession>A0A1E4U3N6</accession>
<name>A0A1E4U3N6_PACTA</name>
<evidence type="ECO:0000256" key="1">
    <source>
        <dbReference type="SAM" id="MobiDB-lite"/>
    </source>
</evidence>
<keyword evidence="6" id="KW-1185">Reference proteome</keyword>
<keyword evidence="2" id="KW-1133">Transmembrane helix</keyword>
<proteinExistence type="predicted"/>
<dbReference type="OrthoDB" id="5596576at2759"/>
<protein>
    <submittedName>
        <fullName evidence="5">Uncharacterized protein</fullName>
    </submittedName>
</protein>
<dbReference type="EMBL" id="KV454011">
    <property type="protein sequence ID" value="ODV98611.1"/>
    <property type="molecule type" value="Genomic_DNA"/>
</dbReference>
<organism evidence="5 6">
    <name type="scientific">Pachysolen tannophilus NRRL Y-2460</name>
    <dbReference type="NCBI Taxonomy" id="669874"/>
    <lineage>
        <taxon>Eukaryota</taxon>
        <taxon>Fungi</taxon>
        <taxon>Dikarya</taxon>
        <taxon>Ascomycota</taxon>
        <taxon>Saccharomycotina</taxon>
        <taxon>Pichiomycetes</taxon>
        <taxon>Pachysolenaceae</taxon>
        <taxon>Pachysolen</taxon>
    </lineage>
</organism>
<gene>
    <name evidence="5" type="ORF">PACTADRAFT_48331</name>
</gene>
<feature type="compositionally biased region" description="Basic and acidic residues" evidence="1">
    <location>
        <begin position="1"/>
        <end position="10"/>
    </location>
</feature>
<dbReference type="AlphaFoldDB" id="A0A1E4U3N6"/>
<sequence length="604" mass="69848">MSSHPIKQDTSESTPLLTNLPPVPIEDDNLMNQDDENLIMEPGTHRHHRPYRFGRYNLKMVLALISILLLSSIVGFFIITGLKIYSNLGNTIQESNEVNITNIEYKGIDDQDKGSINLIVYLDNSIDYNNAENLSDWDRKLLISSSYVIQTLKLNLDDINLRIFDESINEYLELGQIRIDPFDVKIHQNSRNSLQLFVNVKPNQENIFKIVKKMIKNPDEILKLYGDIALKIKFGLLNIPMGKIRIDFTRNFKLYDFIGFVNAKDFNFNNFEISKEDNIVSVKTFLDSKRNKETDGDDLLSKYRNHISIPDILYWDLYLRSPCTKKIDEVLEIPEIKLATLKTSNLSKFLNSKEPINLESLLNNLPSVFFESCDSEDEFSPLSNIIRKLVYDKDESIMLDLRSSSENEKELPTWLYENIFASLNLEFDLKSLTSLFLKQIINDQEATLSYQFLKNTTLENLSFSVDNGFDKPTVSGDLIFNINIPSFVTNITEFNIDVEKLKGLGNLSYKLKKFGYIDVHKWLKCEDTLFEDEHILNLNCSLEQNQIIITNGESFSKLINDYLLGADDIKIEIDCIFDLLMKFKELYENEFIINRLRGSGNGYI</sequence>
<evidence type="ECO:0000313" key="5">
    <source>
        <dbReference type="EMBL" id="ODV98611.1"/>
    </source>
</evidence>
<feature type="domain" description="Tag1 N-terminal" evidence="3">
    <location>
        <begin position="97"/>
        <end position="244"/>
    </location>
</feature>
<evidence type="ECO:0000259" key="3">
    <source>
        <dbReference type="Pfam" id="PF20775"/>
    </source>
</evidence>
<dbReference type="Proteomes" id="UP000094236">
    <property type="component" value="Unassembled WGS sequence"/>
</dbReference>
<evidence type="ECO:0000259" key="4">
    <source>
        <dbReference type="Pfam" id="PF22786"/>
    </source>
</evidence>
<dbReference type="InterPro" id="IPR046368">
    <property type="entry name" value="Tag1"/>
</dbReference>
<dbReference type="Pfam" id="PF20775">
    <property type="entry name" value="Tag1_N"/>
    <property type="match status" value="1"/>
</dbReference>
<dbReference type="PANTHER" id="PTHR35895">
    <property type="entry name" value="CHROMOSOME 16, WHOLE GENOME SHOTGUN SEQUENCE"/>
    <property type="match status" value="1"/>
</dbReference>